<dbReference type="RefSeq" id="WP_095061934.1">
    <property type="nucleotide sequence ID" value="NZ_FXUV02000002.1"/>
</dbReference>
<dbReference type="CDD" id="cd02440">
    <property type="entry name" value="AdoMet_MTases"/>
    <property type="match status" value="1"/>
</dbReference>
<dbReference type="InterPro" id="IPR027417">
    <property type="entry name" value="P-loop_NTPase"/>
</dbReference>
<dbReference type="GO" id="GO:0016787">
    <property type="term" value="F:hydrolase activity"/>
    <property type="evidence" value="ECO:0007669"/>
    <property type="project" value="InterPro"/>
</dbReference>
<protein>
    <submittedName>
        <fullName evidence="6">Putative type I restriction enzymeP M protein</fullName>
        <ecNumber evidence="6">2.1.1.72</ecNumber>
    </submittedName>
</protein>
<evidence type="ECO:0000313" key="7">
    <source>
        <dbReference type="Proteomes" id="UP000215450"/>
    </source>
</evidence>
<feature type="coiled-coil region" evidence="2">
    <location>
        <begin position="1493"/>
        <end position="1520"/>
    </location>
</feature>
<dbReference type="PROSITE" id="PS51192">
    <property type="entry name" value="HELICASE_ATP_BIND_1"/>
    <property type="match status" value="1"/>
</dbReference>
<keyword evidence="6" id="KW-0808">Transferase</keyword>
<dbReference type="Pfam" id="PF04851">
    <property type="entry name" value="ResIII"/>
    <property type="match status" value="1"/>
</dbReference>
<reference evidence="5" key="1">
    <citation type="submission" date="2017-05" db="EMBL/GenBank/DDBJ databases">
        <authorList>
            <person name="Song R."/>
            <person name="Chenine A.L."/>
            <person name="Ruprecht R.M."/>
        </authorList>
    </citation>
    <scope>NUCLEOTIDE SEQUENCE</scope>
    <source>
        <strain evidence="5">Kingella_eburonensis</strain>
    </source>
</reference>
<dbReference type="EMBL" id="FXUV01000010">
    <property type="protein sequence ID" value="SMQ11848.1"/>
    <property type="molecule type" value="Genomic_DNA"/>
</dbReference>
<dbReference type="GO" id="GO:0008170">
    <property type="term" value="F:N-methyltransferase activity"/>
    <property type="evidence" value="ECO:0007669"/>
    <property type="project" value="InterPro"/>
</dbReference>
<dbReference type="PRINTS" id="PR00507">
    <property type="entry name" value="N12N6MTFRASE"/>
</dbReference>
<name>A0A238T9F9_9NEIS</name>
<evidence type="ECO:0000313" key="6">
    <source>
        <dbReference type="EMBL" id="SNB53826.1"/>
    </source>
</evidence>
<dbReference type="Gene3D" id="3.40.50.300">
    <property type="entry name" value="P-loop containing nucleotide triphosphate hydrolases"/>
    <property type="match status" value="2"/>
</dbReference>
<comment type="similarity">
    <text evidence="1">Belongs to the N(4)/N(6)-methyltransferase family.</text>
</comment>
<dbReference type="InterPro" id="IPR001650">
    <property type="entry name" value="Helicase_C-like"/>
</dbReference>
<gene>
    <name evidence="6" type="ORF">KEBURONENSIS_00731</name>
    <name evidence="5" type="ORF">KEBURONENSIS_00852</name>
</gene>
<dbReference type="InterPro" id="IPR003356">
    <property type="entry name" value="DNA_methylase_A-5"/>
</dbReference>
<dbReference type="GO" id="GO:0005524">
    <property type="term" value="F:ATP binding"/>
    <property type="evidence" value="ECO:0007669"/>
    <property type="project" value="InterPro"/>
</dbReference>
<dbReference type="STRING" id="1522312.GCA_900177895_01257"/>
<feature type="domain" description="Helicase ATP-binding" evidence="3">
    <location>
        <begin position="742"/>
        <end position="995"/>
    </location>
</feature>
<dbReference type="EC" id="2.1.1.72" evidence="6"/>
<dbReference type="PANTHER" id="PTHR41313">
    <property type="entry name" value="ADENINE-SPECIFIC METHYLTRANSFERASE"/>
    <property type="match status" value="1"/>
</dbReference>
<feature type="domain" description="Helicase C-terminal" evidence="4">
    <location>
        <begin position="1254"/>
        <end position="1424"/>
    </location>
</feature>
<accession>A0A238T9F9</accession>
<dbReference type="SUPFAM" id="SSF53335">
    <property type="entry name" value="S-adenosyl-L-methionine-dependent methyltransferases"/>
    <property type="match status" value="1"/>
</dbReference>
<dbReference type="EMBL" id="FXUV02000002">
    <property type="protein sequence ID" value="SNB53826.1"/>
    <property type="molecule type" value="Genomic_DNA"/>
</dbReference>
<dbReference type="PANTHER" id="PTHR41313:SF1">
    <property type="entry name" value="DNA METHYLASE ADENINE-SPECIFIC DOMAIN-CONTAINING PROTEIN"/>
    <property type="match status" value="1"/>
</dbReference>
<dbReference type="GO" id="GO:0032259">
    <property type="term" value="P:methylation"/>
    <property type="evidence" value="ECO:0007669"/>
    <property type="project" value="UniProtKB-KW"/>
</dbReference>
<dbReference type="Proteomes" id="UP000215450">
    <property type="component" value="Unassembled WGS sequence"/>
</dbReference>
<keyword evidence="6" id="KW-0489">Methyltransferase</keyword>
<evidence type="ECO:0000259" key="4">
    <source>
        <dbReference type="PROSITE" id="PS51194"/>
    </source>
</evidence>
<evidence type="ECO:0000256" key="2">
    <source>
        <dbReference type="SAM" id="Coils"/>
    </source>
</evidence>
<sequence>MAHGGGLKARDGKTGSAHEYYTPAPVASAMWDVVKEMGFGGGKVLDPCGGSGIFGAFAPENAVVQVVEMDETSATVNKLVNGSERYHVDVASFEERAQSIPDNSVDAIVTNVPFGDVSLRKHRNKDSKYRKENLQTYFVLRSLDKLKHGGLGAFIVPSSFLDGKGGKAENARVLTSQMAEFIGAYRLPNSVFGTAGADVATDILFYRKYGQDAAEKIAQLQAQNPDVLTEARVMWDDYISGKYFKLPENKKFILGEEGETESWRTDENGDKKKVYAVINNDSVANIAQAIKRFHGSRIDWALLDATEAEPQSYQTGDIVYQNGQAFVFDGVKFNAQAVSENELESRSNDIMAKLDTPLSAFEHKVSASDFQAACDYFIQTAQHRFIPEWAARLHKDLSRVAENKREAQLRRVLVGLSVQYVMDNFAGENQTENHADLSDAMKLRVALDKNLSGWKKAIAAIALHYDRKTGFSAAWRGATGDLTQELTADKKVEQLQYLGGTLALPAQNVRDLGIEPMTNDDWCVNADGTECMKADDYFVGNLKDVLDKIDADIQAAANDDIRVKLQRMRQIALEKAPVQSVDNMRFGLRSPFVDNQTLLRFVQGKLSQSKSSLKARLEQQASGAFAIVIDGTTKTENDKLLKRIGAYLESGRVSHQGVELTNEDGKTLSDSEKLKLIRENVNEWNAEFDTWLKADKAFMQSVADKANDPVNIRFPQTDDDAPLAITGANADIKLHGYQNAYIRKAAREFAPINAFGVGLGKTFTGLAAAQYALETGTKRKVCFVVPNAVLSNWHKESGKYYNENEREKCLFIGADWDDDGGLVVNSKNYARDLNRVLENHHNKIFMTQQAFEKIRLREETAQDYINYIGRVDNSFAEKQNAAKNEKAQAKAENLAADIAGKNKLDNAPFFEDLGIDAVVVDEAHHFKNAKQAIKVAQVKGLPSGKPSNRAIDMAVKLWFVRGNNPRNDGAMLLTATPVTNSPLEIYSMMSLAIGEERVNQAFLGSIKGADDFIEAICEIQSREEVDMKGDTVSAQSLVGIKNLALVQQLIGSNADIKEAQDVGIAFKQVDSEEMSDGVLLDDVTRSELEKAQNAYRIAKMKIKDQPISGESAQALADFQAVLEEVGKLETVAHPFSTIKRMSAALLDTALLANHTVYNVSNIEATQAAVEAFNSQAKTTFKTEKLPENAAWIVGETNRKNAETGELTTIYTVKAVAEYADGKVTLNCQDFNAQLKLEALLDKHGADVSVNISPKIAALVENVKKEQAHIRYAKARFAKQIIFVESLAMHTKIKRIIARECGIPTARITFISGQFNSDPDEIIDVQERFNGDDEDGYSIIIANKKAEVGINLQKGCQAIHHLELNWTPDSITQRNGRGIRQGNTAEKVNVYFYEVDGTFDTYKRTAINRKSNWIDSVMKQSSDDYAEVGQELTAEDYDEMIAFDGSASSFEAMLRRQTDRKQAEINRQAIAAQNVNIRIIRQSTKWLNRNPSAMKRLLNELNEAQKDNDALTDANKRLAKSIEKSSAEKTIAKNQKTRDIAYQRMEQWVERLSGVMYDDEPVIRVMTDEDKKGYYYAKYEDFHIRVLGYSRKEELFRLPENHIIAQEWQTEHDKQTALRESASVNAKQSSHIDGATADFVIDALGQGIELFTQDGEYYPIHTIVLDDEKVKVLSSAKGNLSYYYGYESVGVHKISQINVSKSRILRPDDVDYVDGLKALAKWQSDAMRYAADSSRRYYADLSSEYPSALIDNVLDYLDNDVK</sequence>
<dbReference type="SUPFAM" id="SSF52540">
    <property type="entry name" value="P-loop containing nucleoside triphosphate hydrolases"/>
    <property type="match status" value="2"/>
</dbReference>
<organism evidence="6 7">
    <name type="scientific">Kingella negevensis</name>
    <dbReference type="NCBI Taxonomy" id="1522312"/>
    <lineage>
        <taxon>Bacteria</taxon>
        <taxon>Pseudomonadati</taxon>
        <taxon>Pseudomonadota</taxon>
        <taxon>Betaproteobacteria</taxon>
        <taxon>Neisseriales</taxon>
        <taxon>Neisseriaceae</taxon>
        <taxon>Kingella</taxon>
    </lineage>
</organism>
<dbReference type="GO" id="GO:0009007">
    <property type="term" value="F:site-specific DNA-methyltransferase (adenine-specific) activity"/>
    <property type="evidence" value="ECO:0007669"/>
    <property type="project" value="UniProtKB-EC"/>
</dbReference>
<dbReference type="PROSITE" id="PS51194">
    <property type="entry name" value="HELICASE_CTER"/>
    <property type="match status" value="1"/>
</dbReference>
<reference evidence="6 7" key="2">
    <citation type="submission" date="2017-06" db="EMBL/GenBank/DDBJ databases">
        <authorList>
            <person name="Kim H.J."/>
            <person name="Triplett B.A."/>
        </authorList>
    </citation>
    <scope>NUCLEOTIDE SEQUENCE [LARGE SCALE GENOMIC DNA]</scope>
    <source>
        <strain evidence="6">Kingella_eburonensis</strain>
    </source>
</reference>
<evidence type="ECO:0000256" key="1">
    <source>
        <dbReference type="ARBA" id="ARBA00006594"/>
    </source>
</evidence>
<evidence type="ECO:0000313" key="5">
    <source>
        <dbReference type="EMBL" id="SMQ11848.1"/>
    </source>
</evidence>
<proteinExistence type="inferred from homology"/>
<keyword evidence="2" id="KW-0175">Coiled coil</keyword>
<dbReference type="InterPro" id="IPR014001">
    <property type="entry name" value="Helicase_ATP-bd"/>
</dbReference>
<dbReference type="Pfam" id="PF02384">
    <property type="entry name" value="N6_Mtase"/>
    <property type="match status" value="1"/>
</dbReference>
<dbReference type="GO" id="GO:0003677">
    <property type="term" value="F:DNA binding"/>
    <property type="evidence" value="ECO:0007669"/>
    <property type="project" value="InterPro"/>
</dbReference>
<evidence type="ECO:0000259" key="3">
    <source>
        <dbReference type="PROSITE" id="PS51192"/>
    </source>
</evidence>
<dbReference type="OrthoDB" id="9784823at2"/>
<dbReference type="Gene3D" id="3.40.50.150">
    <property type="entry name" value="Vaccinia Virus protein VP39"/>
    <property type="match status" value="1"/>
</dbReference>
<dbReference type="InterPro" id="IPR029063">
    <property type="entry name" value="SAM-dependent_MTases_sf"/>
</dbReference>
<dbReference type="Pfam" id="PF00271">
    <property type="entry name" value="Helicase_C"/>
    <property type="match status" value="1"/>
</dbReference>
<dbReference type="InterPro" id="IPR006935">
    <property type="entry name" value="Helicase/UvrB_N"/>
</dbReference>
<dbReference type="InterPro" id="IPR052933">
    <property type="entry name" value="DNA_Protect_Modify"/>
</dbReference>
<keyword evidence="7" id="KW-1185">Reference proteome</keyword>